<dbReference type="PANTHER" id="PTHR22847">
    <property type="entry name" value="WD40 REPEAT PROTEIN"/>
    <property type="match status" value="1"/>
</dbReference>
<gene>
    <name evidence="5" type="ORF">PAXINDRAFT_103227</name>
</gene>
<evidence type="ECO:0000256" key="2">
    <source>
        <dbReference type="ARBA" id="ARBA00022737"/>
    </source>
</evidence>
<feature type="region of interest" description="Disordered" evidence="4">
    <location>
        <begin position="486"/>
        <end position="543"/>
    </location>
</feature>
<reference evidence="5 6" key="1">
    <citation type="submission" date="2014-06" db="EMBL/GenBank/DDBJ databases">
        <authorList>
            <consortium name="DOE Joint Genome Institute"/>
            <person name="Kuo A."/>
            <person name="Kohler A."/>
            <person name="Nagy L.G."/>
            <person name="Floudas D."/>
            <person name="Copeland A."/>
            <person name="Barry K.W."/>
            <person name="Cichocki N."/>
            <person name="Veneault-Fourrey C."/>
            <person name="LaButti K."/>
            <person name="Lindquist E.A."/>
            <person name="Lipzen A."/>
            <person name="Lundell T."/>
            <person name="Morin E."/>
            <person name="Murat C."/>
            <person name="Sun H."/>
            <person name="Tunlid A."/>
            <person name="Henrissat B."/>
            <person name="Grigoriev I.V."/>
            <person name="Hibbett D.S."/>
            <person name="Martin F."/>
            <person name="Nordberg H.P."/>
            <person name="Cantor M.N."/>
            <person name="Hua S.X."/>
        </authorList>
    </citation>
    <scope>NUCLEOTIDE SEQUENCE [LARGE SCALE GENOMIC DNA]</scope>
    <source>
        <strain evidence="5 6">ATCC 200175</strain>
    </source>
</reference>
<dbReference type="SMART" id="SM00320">
    <property type="entry name" value="WD40"/>
    <property type="match status" value="7"/>
</dbReference>
<feature type="compositionally biased region" description="Low complexity" evidence="4">
    <location>
        <begin position="487"/>
        <end position="496"/>
    </location>
</feature>
<feature type="region of interest" description="Disordered" evidence="4">
    <location>
        <begin position="450"/>
        <end position="470"/>
    </location>
</feature>
<keyword evidence="1 3" id="KW-0853">WD repeat</keyword>
<feature type="repeat" description="WD" evidence="3">
    <location>
        <begin position="41"/>
        <end position="82"/>
    </location>
</feature>
<organism evidence="5 6">
    <name type="scientific">Paxillus involutus ATCC 200175</name>
    <dbReference type="NCBI Taxonomy" id="664439"/>
    <lineage>
        <taxon>Eukaryota</taxon>
        <taxon>Fungi</taxon>
        <taxon>Dikarya</taxon>
        <taxon>Basidiomycota</taxon>
        <taxon>Agaricomycotina</taxon>
        <taxon>Agaricomycetes</taxon>
        <taxon>Agaricomycetidae</taxon>
        <taxon>Boletales</taxon>
        <taxon>Paxilineae</taxon>
        <taxon>Paxillaceae</taxon>
        <taxon>Paxillus</taxon>
    </lineage>
</organism>
<protein>
    <recommendedName>
        <fullName evidence="7">WD40 repeat-like protein</fullName>
    </recommendedName>
</protein>
<dbReference type="PROSITE" id="PS50294">
    <property type="entry name" value="WD_REPEATS_REGION"/>
    <property type="match status" value="4"/>
</dbReference>
<dbReference type="GO" id="GO:1990234">
    <property type="term" value="C:transferase complex"/>
    <property type="evidence" value="ECO:0007669"/>
    <property type="project" value="UniProtKB-ARBA"/>
</dbReference>
<dbReference type="HOGENOM" id="CLU_000288_57_33_1"/>
<evidence type="ECO:0000313" key="5">
    <source>
        <dbReference type="EMBL" id="KIJ06785.1"/>
    </source>
</evidence>
<dbReference type="SUPFAM" id="SSF50978">
    <property type="entry name" value="WD40 repeat-like"/>
    <property type="match status" value="1"/>
</dbReference>
<dbReference type="PRINTS" id="PR00320">
    <property type="entry name" value="GPROTEINBRPT"/>
</dbReference>
<dbReference type="InterPro" id="IPR015943">
    <property type="entry name" value="WD40/YVTN_repeat-like_dom_sf"/>
</dbReference>
<dbReference type="InterPro" id="IPR036322">
    <property type="entry name" value="WD40_repeat_dom_sf"/>
</dbReference>
<dbReference type="Proteomes" id="UP000053647">
    <property type="component" value="Unassembled WGS sequence"/>
</dbReference>
<dbReference type="Gene3D" id="2.130.10.10">
    <property type="entry name" value="YVTN repeat-like/Quinoprotein amine dehydrogenase"/>
    <property type="match status" value="3"/>
</dbReference>
<dbReference type="CDD" id="cd00200">
    <property type="entry name" value="WD40"/>
    <property type="match status" value="1"/>
</dbReference>
<dbReference type="PROSITE" id="PS50082">
    <property type="entry name" value="WD_REPEATS_2"/>
    <property type="match status" value="4"/>
</dbReference>
<keyword evidence="2" id="KW-0677">Repeat</keyword>
<proteinExistence type="predicted"/>
<feature type="repeat" description="WD" evidence="3">
    <location>
        <begin position="124"/>
        <end position="159"/>
    </location>
</feature>
<feature type="compositionally biased region" description="Low complexity" evidence="4">
    <location>
        <begin position="531"/>
        <end position="543"/>
    </location>
</feature>
<name>A0A0C9SVS4_PAXIN</name>
<feature type="repeat" description="WD" evidence="3">
    <location>
        <begin position="82"/>
        <end position="123"/>
    </location>
</feature>
<evidence type="ECO:0008006" key="7">
    <source>
        <dbReference type="Google" id="ProtNLM"/>
    </source>
</evidence>
<feature type="repeat" description="WD" evidence="3">
    <location>
        <begin position="291"/>
        <end position="322"/>
    </location>
</feature>
<accession>A0A0C9SVS4</accession>
<evidence type="ECO:0000313" key="6">
    <source>
        <dbReference type="Proteomes" id="UP000053647"/>
    </source>
</evidence>
<keyword evidence="6" id="KW-1185">Reference proteome</keyword>
<reference evidence="6" key="2">
    <citation type="submission" date="2015-01" db="EMBL/GenBank/DDBJ databases">
        <title>Evolutionary Origins and Diversification of the Mycorrhizal Mutualists.</title>
        <authorList>
            <consortium name="DOE Joint Genome Institute"/>
            <consortium name="Mycorrhizal Genomics Consortium"/>
            <person name="Kohler A."/>
            <person name="Kuo A."/>
            <person name="Nagy L.G."/>
            <person name="Floudas D."/>
            <person name="Copeland A."/>
            <person name="Barry K.W."/>
            <person name="Cichocki N."/>
            <person name="Veneault-Fourrey C."/>
            <person name="LaButti K."/>
            <person name="Lindquist E.A."/>
            <person name="Lipzen A."/>
            <person name="Lundell T."/>
            <person name="Morin E."/>
            <person name="Murat C."/>
            <person name="Riley R."/>
            <person name="Ohm R."/>
            <person name="Sun H."/>
            <person name="Tunlid A."/>
            <person name="Henrissat B."/>
            <person name="Grigoriev I.V."/>
            <person name="Hibbett D.S."/>
            <person name="Martin F."/>
        </authorList>
    </citation>
    <scope>NUCLEOTIDE SEQUENCE [LARGE SCALE GENOMIC DNA]</scope>
    <source>
        <strain evidence="6">ATCC 200175</strain>
    </source>
</reference>
<evidence type="ECO:0000256" key="4">
    <source>
        <dbReference type="SAM" id="MobiDB-lite"/>
    </source>
</evidence>
<dbReference type="InterPro" id="IPR020472">
    <property type="entry name" value="WD40_PAC1"/>
</dbReference>
<evidence type="ECO:0000256" key="1">
    <source>
        <dbReference type="ARBA" id="ARBA00022574"/>
    </source>
</evidence>
<dbReference type="EMBL" id="KN820158">
    <property type="protein sequence ID" value="KIJ06785.1"/>
    <property type="molecule type" value="Genomic_DNA"/>
</dbReference>
<dbReference type="AlphaFoldDB" id="A0A0C9SVS4"/>
<dbReference type="Pfam" id="PF00400">
    <property type="entry name" value="WD40"/>
    <property type="match status" value="5"/>
</dbReference>
<dbReference type="OrthoDB" id="2660687at2759"/>
<evidence type="ECO:0000256" key="3">
    <source>
        <dbReference type="PROSITE-ProRule" id="PRU00221"/>
    </source>
</evidence>
<dbReference type="InterPro" id="IPR001680">
    <property type="entry name" value="WD40_rpt"/>
</dbReference>
<dbReference type="PANTHER" id="PTHR22847:SF637">
    <property type="entry name" value="WD REPEAT DOMAIN 5B"/>
    <property type="match status" value="1"/>
</dbReference>
<sequence>MHTSSRSVSLEIARVPSVASSSSSQSVSSENARRRVPVQVFEGHEHWVNCACFYPHEDKLVSGSNDDTLRIWDQKTGAVEVLRGHSDAVWDVDVSRDGKMIVSGSLDETVRIWNGESGEVMHVLEGHEGHVFSVGFSPDSSRVASGSSDATVRVWSLDSETGGSLAFEPIECYGTVCCVCYSPSGDRIASGAESVQIWDAETGIGILSIRDSDVASLAWTADGAHITGGRMGEVTMWNSHNGQQLRTWKAHDPHRWIAVAASPTGTHVVTWQDEKKTAFVFDVSTGTQVAALEHNQDVSGIAYTPSGRFIATVSDDKKVYLWAAPTIDSGPQSQAQSLSSFLDRSAIPPPGPSRNNAGGIDGFWSNPDIRLTVAGPDQHVPSLPQRLFNNVKDSFANFFARGPSVTETGELIQVAAGQDRPLWYFIEPIVWTPMKKLIYIIFFCRQPEKEDEDEGTTELPATGTDRPSALAGNTVVHTLPQSFEMVAPDPSSAPSAIPVTATVSPHGSPNPIPSTLVLSSMVTPSKPPPSTTVVTSSPLSPST</sequence>